<dbReference type="InterPro" id="IPR005152">
    <property type="entry name" value="Lipase_secreted"/>
</dbReference>
<dbReference type="EMBL" id="CAFBMB010000102">
    <property type="protein sequence ID" value="CAB4905379.1"/>
    <property type="molecule type" value="Genomic_DNA"/>
</dbReference>
<sequence length="359" mass="37849">MGSVLINSEEIETKIKGAAAFRIRYHSYDVQGKKTESTGLVIAPSGSGENRKVVSWGHGTTAIGDAGTPSACPDPAREITTYFASGSQTQIDYGIPGLQKFIDDNWVVVATDYQGLGTPGVHQYTVNRTNAIDTVTIVHAAREMNVGAGTKFGVFGWSQGGGTAAAAVELEPADYGDLEIVGAAAMSPGVPIIAVKLPGLGSALGGSDIPPDSHLFMILAGTAAAFPETLSLDDVFTPLGKQIFEENWNVQPVHHLGDILSRAYKHGGPVMAINKEKFPAWLSAFAQGSAALKKPVAPVLVVIDSQYDGPNPVSWQTGYIDAITALGGDISSIDYPHDDHFSLPASSIDEIRNWLAAKF</sequence>
<name>A0A6J7GPN8_9ZZZZ</name>
<dbReference type="PANTHER" id="PTHR34853:SF1">
    <property type="entry name" value="LIPASE 5"/>
    <property type="match status" value="1"/>
</dbReference>
<dbReference type="InterPro" id="IPR029058">
    <property type="entry name" value="AB_hydrolase_fold"/>
</dbReference>
<protein>
    <submittedName>
        <fullName evidence="1">Unannotated protein</fullName>
    </submittedName>
</protein>
<proteinExistence type="predicted"/>
<dbReference type="GO" id="GO:0016042">
    <property type="term" value="P:lipid catabolic process"/>
    <property type="evidence" value="ECO:0007669"/>
    <property type="project" value="InterPro"/>
</dbReference>
<dbReference type="Gene3D" id="3.40.50.1820">
    <property type="entry name" value="alpha/beta hydrolase"/>
    <property type="match status" value="1"/>
</dbReference>
<evidence type="ECO:0000313" key="1">
    <source>
        <dbReference type="EMBL" id="CAB4905379.1"/>
    </source>
</evidence>
<dbReference type="SUPFAM" id="SSF53474">
    <property type="entry name" value="alpha/beta-Hydrolases"/>
    <property type="match status" value="1"/>
</dbReference>
<dbReference type="GO" id="GO:0004806">
    <property type="term" value="F:triacylglycerol lipase activity"/>
    <property type="evidence" value="ECO:0007669"/>
    <property type="project" value="InterPro"/>
</dbReference>
<gene>
    <name evidence="1" type="ORF">UFOPK3516_01159</name>
</gene>
<dbReference type="Pfam" id="PF03583">
    <property type="entry name" value="LIP"/>
    <property type="match status" value="1"/>
</dbReference>
<dbReference type="PIRSF" id="PIRSF029171">
    <property type="entry name" value="Esterase_LipA"/>
    <property type="match status" value="1"/>
</dbReference>
<reference evidence="1" key="1">
    <citation type="submission" date="2020-05" db="EMBL/GenBank/DDBJ databases">
        <authorList>
            <person name="Chiriac C."/>
            <person name="Salcher M."/>
            <person name="Ghai R."/>
            <person name="Kavagutti S V."/>
        </authorList>
    </citation>
    <scope>NUCLEOTIDE SEQUENCE</scope>
</reference>
<accession>A0A6J7GPN8</accession>
<organism evidence="1">
    <name type="scientific">freshwater metagenome</name>
    <dbReference type="NCBI Taxonomy" id="449393"/>
    <lineage>
        <taxon>unclassified sequences</taxon>
        <taxon>metagenomes</taxon>
        <taxon>ecological metagenomes</taxon>
    </lineage>
</organism>
<dbReference type="PANTHER" id="PTHR34853">
    <property type="match status" value="1"/>
</dbReference>
<dbReference type="AlphaFoldDB" id="A0A6J7GPN8"/>